<dbReference type="Proteomes" id="UP000556329">
    <property type="component" value="Unassembled WGS sequence"/>
</dbReference>
<evidence type="ECO:0000313" key="1">
    <source>
        <dbReference type="EMBL" id="MBB6413754.1"/>
    </source>
</evidence>
<dbReference type="AlphaFoldDB" id="A0A841PEK7"/>
<protein>
    <submittedName>
        <fullName evidence="1">Uncharacterized protein</fullName>
    </submittedName>
</protein>
<evidence type="ECO:0000313" key="2">
    <source>
        <dbReference type="Proteomes" id="UP000556329"/>
    </source>
</evidence>
<accession>A0A841PEK7</accession>
<sequence length="35" mass="4178">MEIKLVEDPPMELRTKRLLLREWKDEDVEPIAQVG</sequence>
<organism evidence="1 2">
    <name type="scientific">Mesorhizobium sangaii</name>
    <dbReference type="NCBI Taxonomy" id="505389"/>
    <lineage>
        <taxon>Bacteria</taxon>
        <taxon>Pseudomonadati</taxon>
        <taxon>Pseudomonadota</taxon>
        <taxon>Alphaproteobacteria</taxon>
        <taxon>Hyphomicrobiales</taxon>
        <taxon>Phyllobacteriaceae</taxon>
        <taxon>Mesorhizobium</taxon>
    </lineage>
</organism>
<proteinExistence type="predicted"/>
<gene>
    <name evidence="1" type="ORF">HNQ71_006463</name>
</gene>
<name>A0A841PEK7_9HYPH</name>
<comment type="caution">
    <text evidence="1">The sequence shown here is derived from an EMBL/GenBank/DDBJ whole genome shotgun (WGS) entry which is preliminary data.</text>
</comment>
<keyword evidence="2" id="KW-1185">Reference proteome</keyword>
<dbReference type="EMBL" id="JACHEF010000009">
    <property type="protein sequence ID" value="MBB6413754.1"/>
    <property type="molecule type" value="Genomic_DNA"/>
</dbReference>
<reference evidence="1 2" key="1">
    <citation type="submission" date="2020-08" db="EMBL/GenBank/DDBJ databases">
        <title>Genomic Encyclopedia of Type Strains, Phase IV (KMG-IV): sequencing the most valuable type-strain genomes for metagenomic binning, comparative biology and taxonomic classification.</title>
        <authorList>
            <person name="Goeker M."/>
        </authorList>
    </citation>
    <scope>NUCLEOTIDE SEQUENCE [LARGE SCALE GENOMIC DNA]</scope>
    <source>
        <strain evidence="1 2">DSM 100039</strain>
    </source>
</reference>